<reference evidence="3" key="1">
    <citation type="submission" date="2022-11" db="EMBL/GenBank/DDBJ databases">
        <title>Salinimicrobium profundisediminis sp. nov., isolated from deep-sea sediment of the Mariana Trench.</title>
        <authorList>
            <person name="Fu H."/>
        </authorList>
    </citation>
    <scope>NUCLEOTIDE SEQUENCE</scope>
    <source>
        <strain evidence="3">MT39</strain>
    </source>
</reference>
<proteinExistence type="predicted"/>
<feature type="transmembrane region" description="Helical" evidence="1">
    <location>
        <begin position="12"/>
        <end position="31"/>
    </location>
</feature>
<dbReference type="InterPro" id="IPR036691">
    <property type="entry name" value="Endo/exonu/phosph_ase_sf"/>
</dbReference>
<keyword evidence="1" id="KW-0812">Transmembrane</keyword>
<dbReference type="Gene3D" id="3.60.10.10">
    <property type="entry name" value="Endonuclease/exonuclease/phosphatase"/>
    <property type="match status" value="1"/>
</dbReference>
<dbReference type="InterPro" id="IPR051916">
    <property type="entry name" value="GPI-anchor_lipid_remodeler"/>
</dbReference>
<dbReference type="EMBL" id="JAPJDA010000031">
    <property type="protein sequence ID" value="MCX2839620.1"/>
    <property type="molecule type" value="Genomic_DNA"/>
</dbReference>
<dbReference type="InterPro" id="IPR005135">
    <property type="entry name" value="Endo/exonuclease/phosphatase"/>
</dbReference>
<dbReference type="PANTHER" id="PTHR14859">
    <property type="entry name" value="CALCOFLUOR WHITE HYPERSENSITIVE PROTEIN PRECURSOR"/>
    <property type="match status" value="1"/>
</dbReference>
<evidence type="ECO:0000313" key="4">
    <source>
        <dbReference type="Proteomes" id="UP001148482"/>
    </source>
</evidence>
<dbReference type="Proteomes" id="UP001148482">
    <property type="component" value="Unassembled WGS sequence"/>
</dbReference>
<evidence type="ECO:0000256" key="1">
    <source>
        <dbReference type="SAM" id="Phobius"/>
    </source>
</evidence>
<evidence type="ECO:0000259" key="2">
    <source>
        <dbReference type="Pfam" id="PF03372"/>
    </source>
</evidence>
<keyword evidence="3" id="KW-0540">Nuclease</keyword>
<comment type="caution">
    <text evidence="3">The sequence shown here is derived from an EMBL/GenBank/DDBJ whole genome shotgun (WGS) entry which is preliminary data.</text>
</comment>
<organism evidence="3 4">
    <name type="scientific">Salinimicrobium profundisediminis</name>
    <dbReference type="NCBI Taxonomy" id="2994553"/>
    <lineage>
        <taxon>Bacteria</taxon>
        <taxon>Pseudomonadati</taxon>
        <taxon>Bacteroidota</taxon>
        <taxon>Flavobacteriia</taxon>
        <taxon>Flavobacteriales</taxon>
        <taxon>Flavobacteriaceae</taxon>
        <taxon>Salinimicrobium</taxon>
    </lineage>
</organism>
<sequence>MKGLNWFDRFLFLLNILFALALLFSYLLPYIPPGKFALLSVFSLGVPLLIIINIIFLLFWLFRLKRQAILSLVVLLLGFNHVTSVYEVSSEEDGMVEDNVLKIMTYNVRQFNQYGWADDVDIPQKITAFMKEQDPDVVAMQEYYKGELEIAKSFPYEYIKLKEKNAEFGLALFSKYPIINSGSLDFPTTSNNNAIYADIVKNGDTVRVLNVHFQSFGIKPNLNNIEKEHSKKVLFGMGQTFVKQERQMKLVKESVLSSPYPAIILGDFNNTAYSYIYRELRDIGFNDAYKEAGNGFGKTFEIFEILPLRIDFILPQESMGILTFQNHMVPYSDHFPITANLRLGQ</sequence>
<accession>A0A9X3CZL9</accession>
<dbReference type="GO" id="GO:0004519">
    <property type="term" value="F:endonuclease activity"/>
    <property type="evidence" value="ECO:0007669"/>
    <property type="project" value="UniProtKB-KW"/>
</dbReference>
<dbReference type="PANTHER" id="PTHR14859:SF15">
    <property type="entry name" value="ENDONUCLEASE_EXONUCLEASE_PHOSPHATASE DOMAIN-CONTAINING PROTEIN"/>
    <property type="match status" value="1"/>
</dbReference>
<keyword evidence="4" id="KW-1185">Reference proteome</keyword>
<dbReference type="SUPFAM" id="SSF56219">
    <property type="entry name" value="DNase I-like"/>
    <property type="match status" value="1"/>
</dbReference>
<dbReference type="CDD" id="cd09084">
    <property type="entry name" value="EEP-2"/>
    <property type="match status" value="1"/>
</dbReference>
<gene>
    <name evidence="3" type="ORF">OQ279_15845</name>
</gene>
<keyword evidence="3" id="KW-0378">Hydrolase</keyword>
<dbReference type="GO" id="GO:0016020">
    <property type="term" value="C:membrane"/>
    <property type="evidence" value="ECO:0007669"/>
    <property type="project" value="GOC"/>
</dbReference>
<name>A0A9X3CZL9_9FLAO</name>
<dbReference type="RefSeq" id="WP_266071002.1">
    <property type="nucleotide sequence ID" value="NZ_JAPJDA010000031.1"/>
</dbReference>
<dbReference type="Pfam" id="PF03372">
    <property type="entry name" value="Exo_endo_phos"/>
    <property type="match status" value="1"/>
</dbReference>
<dbReference type="AlphaFoldDB" id="A0A9X3CZL9"/>
<feature type="transmembrane region" description="Helical" evidence="1">
    <location>
        <begin position="37"/>
        <end position="61"/>
    </location>
</feature>
<keyword evidence="1" id="KW-0472">Membrane</keyword>
<keyword evidence="3" id="KW-0255">Endonuclease</keyword>
<keyword evidence="1" id="KW-1133">Transmembrane helix</keyword>
<protein>
    <submittedName>
        <fullName evidence="3">Endonuclease/exonuclease/phosphatase family protein</fullName>
    </submittedName>
</protein>
<evidence type="ECO:0000313" key="3">
    <source>
        <dbReference type="EMBL" id="MCX2839620.1"/>
    </source>
</evidence>
<feature type="domain" description="Endonuclease/exonuclease/phosphatase" evidence="2">
    <location>
        <begin position="104"/>
        <end position="334"/>
    </location>
</feature>
<dbReference type="GO" id="GO:0006506">
    <property type="term" value="P:GPI anchor biosynthetic process"/>
    <property type="evidence" value="ECO:0007669"/>
    <property type="project" value="TreeGrafter"/>
</dbReference>